<accession>A0AAV0XX35</accession>
<dbReference type="EMBL" id="CARXXK010001070">
    <property type="protein sequence ID" value="CAI6372733.1"/>
    <property type="molecule type" value="Genomic_DNA"/>
</dbReference>
<evidence type="ECO:0000313" key="1">
    <source>
        <dbReference type="EMBL" id="CAI6372733.1"/>
    </source>
</evidence>
<protein>
    <recommendedName>
        <fullName evidence="3">SWIM-type domain-containing protein</fullName>
    </recommendedName>
</protein>
<reference evidence="1 2" key="1">
    <citation type="submission" date="2023-01" db="EMBL/GenBank/DDBJ databases">
        <authorList>
            <person name="Whitehead M."/>
        </authorList>
    </citation>
    <scope>NUCLEOTIDE SEQUENCE [LARGE SCALE GENOMIC DNA]</scope>
</reference>
<proteinExistence type="predicted"/>
<organism evidence="1 2">
    <name type="scientific">Macrosiphum euphorbiae</name>
    <name type="common">potato aphid</name>
    <dbReference type="NCBI Taxonomy" id="13131"/>
    <lineage>
        <taxon>Eukaryota</taxon>
        <taxon>Metazoa</taxon>
        <taxon>Ecdysozoa</taxon>
        <taxon>Arthropoda</taxon>
        <taxon>Hexapoda</taxon>
        <taxon>Insecta</taxon>
        <taxon>Pterygota</taxon>
        <taxon>Neoptera</taxon>
        <taxon>Paraneoptera</taxon>
        <taxon>Hemiptera</taxon>
        <taxon>Sternorrhyncha</taxon>
        <taxon>Aphidomorpha</taxon>
        <taxon>Aphidoidea</taxon>
        <taxon>Aphididae</taxon>
        <taxon>Macrosiphini</taxon>
        <taxon>Macrosiphum</taxon>
    </lineage>
</organism>
<sequence length="226" mass="25800">MIHEVSGNFESGDKLEIIQVKCTCAAGASECCKQVVAILLYLNRTPISDIDTLSSTDIRCEWSRLREISLQKYSPVPIKQFCCCKPIIVPICNRELSGEDIRSAFASPLSALSLHTKGRNCISTEEGRLTNIDADTNFEIMLTPNSLLHIVRNCFVNELKNCCLVKYSQLVDTPTEYIRNKSLKDKVYWKVVRQFRITGNRCHSLYTYNKSPKTEKQWALKASRYF</sequence>
<dbReference type="AlphaFoldDB" id="A0AAV0XX35"/>
<evidence type="ECO:0000313" key="2">
    <source>
        <dbReference type="Proteomes" id="UP001160148"/>
    </source>
</evidence>
<dbReference type="Proteomes" id="UP001160148">
    <property type="component" value="Unassembled WGS sequence"/>
</dbReference>
<keyword evidence="2" id="KW-1185">Reference proteome</keyword>
<evidence type="ECO:0008006" key="3">
    <source>
        <dbReference type="Google" id="ProtNLM"/>
    </source>
</evidence>
<comment type="caution">
    <text evidence="1">The sequence shown here is derived from an EMBL/GenBank/DDBJ whole genome shotgun (WGS) entry which is preliminary data.</text>
</comment>
<gene>
    <name evidence="1" type="ORF">MEUPH1_LOCUS26564</name>
</gene>
<name>A0AAV0XX35_9HEMI</name>